<dbReference type="InterPro" id="IPR057727">
    <property type="entry name" value="WCX_dom"/>
</dbReference>
<dbReference type="Pfam" id="PF13280">
    <property type="entry name" value="WYL"/>
    <property type="match status" value="1"/>
</dbReference>
<evidence type="ECO:0000313" key="3">
    <source>
        <dbReference type="EMBL" id="GEO80494.1"/>
    </source>
</evidence>
<protein>
    <submittedName>
        <fullName evidence="3">WYL domain-containing protein</fullName>
    </submittedName>
</protein>
<reference evidence="3 4" key="1">
    <citation type="submission" date="2019-07" db="EMBL/GenBank/DDBJ databases">
        <title>Whole genome shotgun sequence of Rhodospirillum oryzae NBRC 107573.</title>
        <authorList>
            <person name="Hosoyama A."/>
            <person name="Uohara A."/>
            <person name="Ohji S."/>
            <person name="Ichikawa N."/>
        </authorList>
    </citation>
    <scope>NUCLEOTIDE SEQUENCE [LARGE SCALE GENOMIC DNA]</scope>
    <source>
        <strain evidence="3 4">NBRC 107573</strain>
    </source>
</reference>
<comment type="caution">
    <text evidence="3">The sequence shown here is derived from an EMBL/GenBank/DDBJ whole genome shotgun (WGS) entry which is preliminary data.</text>
</comment>
<dbReference type="AlphaFoldDB" id="A0A512H501"/>
<dbReference type="Proteomes" id="UP000321567">
    <property type="component" value="Unassembled WGS sequence"/>
</dbReference>
<dbReference type="RefSeq" id="WP_170244929.1">
    <property type="nucleotide sequence ID" value="NZ_BJZO01000010.1"/>
</dbReference>
<dbReference type="PROSITE" id="PS52050">
    <property type="entry name" value="WYL"/>
    <property type="match status" value="1"/>
</dbReference>
<organism evidence="3 4">
    <name type="scientific">Pararhodospirillum oryzae</name>
    <dbReference type="NCBI Taxonomy" id="478448"/>
    <lineage>
        <taxon>Bacteria</taxon>
        <taxon>Pseudomonadati</taxon>
        <taxon>Pseudomonadota</taxon>
        <taxon>Alphaproteobacteria</taxon>
        <taxon>Rhodospirillales</taxon>
        <taxon>Rhodospirillaceae</taxon>
        <taxon>Pararhodospirillum</taxon>
    </lineage>
</organism>
<feature type="domain" description="WCX" evidence="2">
    <location>
        <begin position="251"/>
        <end position="310"/>
    </location>
</feature>
<evidence type="ECO:0000259" key="2">
    <source>
        <dbReference type="Pfam" id="PF25583"/>
    </source>
</evidence>
<accession>A0A512H501</accession>
<dbReference type="InterPro" id="IPR026881">
    <property type="entry name" value="WYL_dom"/>
</dbReference>
<gene>
    <name evidence="3" type="ORF">ROR02_06250</name>
</gene>
<dbReference type="PANTHER" id="PTHR34580">
    <property type="match status" value="1"/>
</dbReference>
<evidence type="ECO:0000259" key="1">
    <source>
        <dbReference type="Pfam" id="PF13280"/>
    </source>
</evidence>
<proteinExistence type="predicted"/>
<dbReference type="InterPro" id="IPR051534">
    <property type="entry name" value="CBASS_pafABC_assoc_protein"/>
</dbReference>
<sequence>MGKKRNDRATGRDKLLVLYQRLTLLAGKKLFQADLARDLDCSSQTVSRLIGVIEFHLGADVEILRGKEDRRLYYCLKSKSQEKTLGFSFEELEYLALCRDLAGRFLPSSVADRIHQSMTTLALHLGEPNRMAGNGAPLSFRPKGYIDYTDHLPLLGTLRQAIAKRQVCEIGYHPAGGSIPRLYRHAPGRLLAMSGTLYVQGYRLAEGSLLKDRPTTFSVHRLTEVRPTGEYFTFDAADLEDSAFGLNWHEPRWVRIHVAPSAADYVRDRKWSSDQNIEEHEDGSLVLSLSTTSEKELNAWVWSFGGLARIEGG</sequence>
<feature type="domain" description="WYL" evidence="1">
    <location>
        <begin position="154"/>
        <end position="226"/>
    </location>
</feature>
<keyword evidence="4" id="KW-1185">Reference proteome</keyword>
<evidence type="ECO:0000313" key="4">
    <source>
        <dbReference type="Proteomes" id="UP000321567"/>
    </source>
</evidence>
<dbReference type="PANTHER" id="PTHR34580:SF1">
    <property type="entry name" value="PROTEIN PAFC"/>
    <property type="match status" value="1"/>
</dbReference>
<dbReference type="EMBL" id="BJZO01000010">
    <property type="protein sequence ID" value="GEO80494.1"/>
    <property type="molecule type" value="Genomic_DNA"/>
</dbReference>
<name>A0A512H501_9PROT</name>
<dbReference type="Pfam" id="PF25583">
    <property type="entry name" value="WCX"/>
    <property type="match status" value="1"/>
</dbReference>